<keyword evidence="2" id="KW-1185">Reference proteome</keyword>
<dbReference type="EMBL" id="MZGX01000009">
    <property type="protein sequence ID" value="OPX44417.1"/>
    <property type="molecule type" value="Genomic_DNA"/>
</dbReference>
<dbReference type="InterPro" id="IPR038690">
    <property type="entry name" value="NusG_2_sf"/>
</dbReference>
<reference evidence="1 2" key="1">
    <citation type="submission" date="2017-03" db="EMBL/GenBank/DDBJ databases">
        <title>Genome sequence of Clostridium hungatei DSM 14427.</title>
        <authorList>
            <person name="Poehlein A."/>
            <person name="Daniel R."/>
        </authorList>
    </citation>
    <scope>NUCLEOTIDE SEQUENCE [LARGE SCALE GENOMIC DNA]</scope>
    <source>
        <strain evidence="1 2">DSM 14427</strain>
    </source>
</reference>
<dbReference type="CDD" id="cd09846">
    <property type="entry name" value="DUF1312"/>
    <property type="match status" value="1"/>
</dbReference>
<name>A0A1V4SMD8_RUMHU</name>
<organism evidence="1 2">
    <name type="scientific">Ruminiclostridium hungatei</name>
    <name type="common">Clostridium hungatei</name>
    <dbReference type="NCBI Taxonomy" id="48256"/>
    <lineage>
        <taxon>Bacteria</taxon>
        <taxon>Bacillati</taxon>
        <taxon>Bacillota</taxon>
        <taxon>Clostridia</taxon>
        <taxon>Eubacteriales</taxon>
        <taxon>Oscillospiraceae</taxon>
        <taxon>Ruminiclostridium</taxon>
    </lineage>
</organism>
<dbReference type="Proteomes" id="UP000191554">
    <property type="component" value="Unassembled WGS sequence"/>
</dbReference>
<comment type="caution">
    <text evidence="1">The sequence shown here is derived from an EMBL/GenBank/DDBJ whole genome shotgun (WGS) entry which is preliminary data.</text>
</comment>
<evidence type="ECO:0000313" key="2">
    <source>
        <dbReference type="Proteomes" id="UP000191554"/>
    </source>
</evidence>
<sequence length="128" mass="14477">MKFFKKSDIVLVLTILFVGISSMLLYRYIFAAQPAKAEIYYKSRLVKTVELTKGKDIHFSIPQNKNVVFHLEPDGSIRFESSDCPDKICVKTGRLHTVGQTAACLPNEIFLKIVPQNGRNNQDIDMIG</sequence>
<accession>A0A1V4SMD8</accession>
<dbReference type="STRING" id="48256.CLHUN_17160"/>
<dbReference type="RefSeq" id="WP_080064160.1">
    <property type="nucleotide sequence ID" value="NZ_MZGX01000009.1"/>
</dbReference>
<dbReference type="Gene3D" id="2.60.320.10">
    <property type="entry name" value="N-utilization substance G protein NusG, insert domain"/>
    <property type="match status" value="1"/>
</dbReference>
<dbReference type="AlphaFoldDB" id="A0A1V4SMD8"/>
<protein>
    <submittedName>
        <fullName evidence="1">Uncharacterized protein</fullName>
    </submittedName>
</protein>
<evidence type="ECO:0000313" key="1">
    <source>
        <dbReference type="EMBL" id="OPX44417.1"/>
    </source>
</evidence>
<gene>
    <name evidence="1" type="ORF">CLHUN_17160</name>
</gene>
<dbReference type="Pfam" id="PF07009">
    <property type="entry name" value="NusG_II"/>
    <property type="match status" value="1"/>
</dbReference>
<dbReference type="OrthoDB" id="47603at2"/>
<proteinExistence type="predicted"/>